<dbReference type="EMBL" id="BT136428">
    <property type="protein sequence ID" value="AFK36223.1"/>
    <property type="molecule type" value="mRNA"/>
</dbReference>
<accession>I3S7I1</accession>
<organism evidence="1">
    <name type="scientific">Lotus japonicus</name>
    <name type="common">Lotus corniculatus var. japonicus</name>
    <dbReference type="NCBI Taxonomy" id="34305"/>
    <lineage>
        <taxon>Eukaryota</taxon>
        <taxon>Viridiplantae</taxon>
        <taxon>Streptophyta</taxon>
        <taxon>Embryophyta</taxon>
        <taxon>Tracheophyta</taxon>
        <taxon>Spermatophyta</taxon>
        <taxon>Magnoliopsida</taxon>
        <taxon>eudicotyledons</taxon>
        <taxon>Gunneridae</taxon>
        <taxon>Pentapetalae</taxon>
        <taxon>rosids</taxon>
        <taxon>fabids</taxon>
        <taxon>Fabales</taxon>
        <taxon>Fabaceae</taxon>
        <taxon>Papilionoideae</taxon>
        <taxon>50 kb inversion clade</taxon>
        <taxon>NPAAA clade</taxon>
        <taxon>Hologalegina</taxon>
        <taxon>robinioid clade</taxon>
        <taxon>Loteae</taxon>
        <taxon>Lotus</taxon>
    </lineage>
</organism>
<reference evidence="1" key="1">
    <citation type="submission" date="2012-05" db="EMBL/GenBank/DDBJ databases">
        <authorList>
            <person name="Krishnakumar V."/>
            <person name="Cheung F."/>
            <person name="Xiao Y."/>
            <person name="Chan A."/>
            <person name="Moskal W.A."/>
            <person name="Town C.D."/>
        </authorList>
    </citation>
    <scope>NUCLEOTIDE SEQUENCE</scope>
</reference>
<proteinExistence type="evidence at transcript level"/>
<evidence type="ECO:0000313" key="1">
    <source>
        <dbReference type="EMBL" id="AFK36223.1"/>
    </source>
</evidence>
<name>I3S7I1_LOTJA</name>
<dbReference type="AlphaFoldDB" id="I3S7I1"/>
<sequence length="59" mass="6353">MGHLDYICTVLTSQNVWIVGNSGCLSLSGFLTLGAHCLMAEMRRGEALQLNLALEVVMA</sequence>
<protein>
    <submittedName>
        <fullName evidence="1">Uncharacterized protein</fullName>
    </submittedName>
</protein>